<dbReference type="InterPro" id="IPR052982">
    <property type="entry name" value="SRP1/TIP1-like"/>
</dbReference>
<evidence type="ECO:0000313" key="6">
    <source>
        <dbReference type="Proteomes" id="UP000635477"/>
    </source>
</evidence>
<feature type="signal peptide" evidence="3">
    <location>
        <begin position="1"/>
        <end position="19"/>
    </location>
</feature>
<comment type="caution">
    <text evidence="5">The sequence shown here is derived from an EMBL/GenBank/DDBJ whole genome shotgun (WGS) entry which is preliminary data.</text>
</comment>
<evidence type="ECO:0000313" key="5">
    <source>
        <dbReference type="EMBL" id="KAF4975292.1"/>
    </source>
</evidence>
<dbReference type="PANTHER" id="PTHR40633">
    <property type="entry name" value="MATRIX PROTEIN, PUTATIVE (AFU_ORTHOLOGUE AFUA_8G05410)-RELATED"/>
    <property type="match status" value="1"/>
</dbReference>
<feature type="chain" id="PRO_5034301895" description="Yeast cell wall synthesis Kre9/Knh1-like N-terminal domain-containing protein" evidence="3">
    <location>
        <begin position="20"/>
        <end position="157"/>
    </location>
</feature>
<evidence type="ECO:0000256" key="3">
    <source>
        <dbReference type="SAM" id="SignalP"/>
    </source>
</evidence>
<evidence type="ECO:0000256" key="2">
    <source>
        <dbReference type="SAM" id="MobiDB-lite"/>
    </source>
</evidence>
<protein>
    <recommendedName>
        <fullName evidence="4">Yeast cell wall synthesis Kre9/Knh1-like N-terminal domain-containing protein</fullName>
    </recommendedName>
</protein>
<organism evidence="5 6">
    <name type="scientific">Fusarium zealandicum</name>
    <dbReference type="NCBI Taxonomy" id="1053134"/>
    <lineage>
        <taxon>Eukaryota</taxon>
        <taxon>Fungi</taxon>
        <taxon>Dikarya</taxon>
        <taxon>Ascomycota</taxon>
        <taxon>Pezizomycotina</taxon>
        <taxon>Sordariomycetes</taxon>
        <taxon>Hypocreomycetidae</taxon>
        <taxon>Hypocreales</taxon>
        <taxon>Nectriaceae</taxon>
        <taxon>Fusarium</taxon>
        <taxon>Fusarium staphyleae species complex</taxon>
    </lineage>
</organism>
<keyword evidence="1 3" id="KW-0732">Signal</keyword>
<dbReference type="AlphaFoldDB" id="A0A8H4UFK9"/>
<reference evidence="5" key="1">
    <citation type="journal article" date="2020" name="BMC Genomics">
        <title>Correction to: Identification and distribution of gene clusters required for synthesis of sphingolipid metabolism inhibitors in diverse species of the filamentous fungus Fusarium.</title>
        <authorList>
            <person name="Kim H.S."/>
            <person name="Lohmar J.M."/>
            <person name="Busman M."/>
            <person name="Brown D.W."/>
            <person name="Naumann T.A."/>
            <person name="Divon H.H."/>
            <person name="Lysoe E."/>
            <person name="Uhlig S."/>
            <person name="Proctor R.H."/>
        </authorList>
    </citation>
    <scope>NUCLEOTIDE SEQUENCE</scope>
    <source>
        <strain evidence="5">NRRL 22465</strain>
    </source>
</reference>
<dbReference type="Proteomes" id="UP000635477">
    <property type="component" value="Unassembled WGS sequence"/>
</dbReference>
<accession>A0A8H4UFK9</accession>
<evidence type="ECO:0000259" key="4">
    <source>
        <dbReference type="Pfam" id="PF10342"/>
    </source>
</evidence>
<feature type="non-terminal residue" evidence="5">
    <location>
        <position position="157"/>
    </location>
</feature>
<dbReference type="Pfam" id="PF10342">
    <property type="entry name" value="Kre9_KNH"/>
    <property type="match status" value="1"/>
</dbReference>
<dbReference type="PANTHER" id="PTHR40633:SF1">
    <property type="entry name" value="GPI ANCHORED SERINE-THREONINE RICH PROTEIN (AFU_ORTHOLOGUE AFUA_1G03630)"/>
    <property type="match status" value="1"/>
</dbReference>
<sequence length="157" mass="16842">MKFTISAAALMAFVAKALAQTADFDPIYTPTQWQSIPAGQSFEITWKTPAKYAGEKITISLIGGATQNTQEPIKDIATGVSNDAEAYSWAIDSTLGDKNVYGLVIKLESNPEVFQYSNPFKIAGGAKPTTKATTKAPRPPPLSLPPTRLLSPPPWST</sequence>
<evidence type="ECO:0000256" key="1">
    <source>
        <dbReference type="ARBA" id="ARBA00022729"/>
    </source>
</evidence>
<feature type="compositionally biased region" description="Low complexity" evidence="2">
    <location>
        <begin position="124"/>
        <end position="136"/>
    </location>
</feature>
<reference evidence="5" key="2">
    <citation type="submission" date="2020-05" db="EMBL/GenBank/DDBJ databases">
        <authorList>
            <person name="Kim H.-S."/>
            <person name="Proctor R.H."/>
            <person name="Brown D.W."/>
        </authorList>
    </citation>
    <scope>NUCLEOTIDE SEQUENCE</scope>
    <source>
        <strain evidence="5">NRRL 22465</strain>
    </source>
</reference>
<keyword evidence="6" id="KW-1185">Reference proteome</keyword>
<dbReference type="EMBL" id="JABEYC010000656">
    <property type="protein sequence ID" value="KAF4975292.1"/>
    <property type="molecule type" value="Genomic_DNA"/>
</dbReference>
<gene>
    <name evidence="5" type="ORF">FZEAL_7905</name>
</gene>
<feature type="region of interest" description="Disordered" evidence="2">
    <location>
        <begin position="124"/>
        <end position="157"/>
    </location>
</feature>
<dbReference type="OrthoDB" id="2260257at2759"/>
<proteinExistence type="predicted"/>
<feature type="domain" description="Yeast cell wall synthesis Kre9/Knh1-like N-terminal" evidence="4">
    <location>
        <begin position="29"/>
        <end position="122"/>
    </location>
</feature>
<dbReference type="InterPro" id="IPR018466">
    <property type="entry name" value="Kre9/Knh1-like_N"/>
</dbReference>
<name>A0A8H4UFK9_9HYPO</name>